<dbReference type="Proteomes" id="UP000608923">
    <property type="component" value="Unassembled WGS sequence"/>
</dbReference>
<comment type="caution">
    <text evidence="3">The sequence shown here is derived from an EMBL/GenBank/DDBJ whole genome shotgun (WGS) entry which is preliminary data.</text>
</comment>
<name>A0A8H9IFZ5_9BURK</name>
<keyword evidence="4" id="KW-1185">Reference proteome</keyword>
<dbReference type="PANTHER" id="PTHR30203">
    <property type="entry name" value="OUTER MEMBRANE CATION EFFLUX PROTEIN"/>
    <property type="match status" value="1"/>
</dbReference>
<keyword evidence="2" id="KW-0449">Lipoprotein</keyword>
<keyword evidence="2" id="KW-0472">Membrane</keyword>
<proteinExistence type="inferred from homology"/>
<dbReference type="GO" id="GO:0005886">
    <property type="term" value="C:plasma membrane"/>
    <property type="evidence" value="ECO:0007669"/>
    <property type="project" value="UniProtKB-SubCell"/>
</dbReference>
<comment type="subcellular location">
    <subcellularLocation>
        <location evidence="2">Cell membrane</location>
        <topology evidence="2">Lipid-anchor</topology>
    </subcellularLocation>
</comment>
<dbReference type="NCBIfam" id="TIGR01845">
    <property type="entry name" value="outer_NodT"/>
    <property type="match status" value="1"/>
</dbReference>
<organism evidence="3 4">
    <name type="scientific">Alcaligenes pakistanensis</name>
    <dbReference type="NCBI Taxonomy" id="1482717"/>
    <lineage>
        <taxon>Bacteria</taxon>
        <taxon>Pseudomonadati</taxon>
        <taxon>Pseudomonadota</taxon>
        <taxon>Betaproteobacteria</taxon>
        <taxon>Burkholderiales</taxon>
        <taxon>Alcaligenaceae</taxon>
        <taxon>Alcaligenes</taxon>
    </lineage>
</organism>
<evidence type="ECO:0000313" key="3">
    <source>
        <dbReference type="EMBL" id="GHC36615.1"/>
    </source>
</evidence>
<comment type="similarity">
    <text evidence="1 2">Belongs to the outer membrane factor (OMF) (TC 1.B.17) family.</text>
</comment>
<gene>
    <name evidence="3" type="primary">oprN</name>
    <name evidence="3" type="ORF">GCM10010096_02350</name>
</gene>
<dbReference type="EMBL" id="BMZN01000001">
    <property type="protein sequence ID" value="GHC36615.1"/>
    <property type="molecule type" value="Genomic_DNA"/>
</dbReference>
<accession>A0A8H9IFZ5</accession>
<dbReference type="AlphaFoldDB" id="A0A8H9IFZ5"/>
<dbReference type="PANTHER" id="PTHR30203:SF25">
    <property type="entry name" value="OUTER MEMBRANE PROTEIN-RELATED"/>
    <property type="match status" value="1"/>
</dbReference>
<protein>
    <submittedName>
        <fullName evidence="3">Multidrug efflux outer membrane protein OprN</fullName>
    </submittedName>
</protein>
<keyword evidence="2" id="KW-0564">Palmitate</keyword>
<dbReference type="Gene3D" id="1.20.1600.10">
    <property type="entry name" value="Outer membrane efflux proteins (OEP)"/>
    <property type="match status" value="1"/>
</dbReference>
<dbReference type="InterPro" id="IPR010131">
    <property type="entry name" value="MdtP/NodT-like"/>
</dbReference>
<evidence type="ECO:0000256" key="1">
    <source>
        <dbReference type="ARBA" id="ARBA00007613"/>
    </source>
</evidence>
<keyword evidence="2" id="KW-0812">Transmembrane</keyword>
<dbReference type="Gene3D" id="2.20.200.10">
    <property type="entry name" value="Outer membrane efflux proteins (OEP)"/>
    <property type="match status" value="1"/>
</dbReference>
<keyword evidence="2" id="KW-1134">Transmembrane beta strand</keyword>
<evidence type="ECO:0000313" key="4">
    <source>
        <dbReference type="Proteomes" id="UP000608923"/>
    </source>
</evidence>
<sequence>MVSTVEVPEADAQFWRDWGDPLLVSIVDATLRANHDIRIALSRYEQSRALTHQAGLDRYPTLDVSGDVSDRRVSASQAFGLSRAHRDGELHTANLSVIWELDFFGRVRRSVESQRADTEAHAADLAGVQVAVVAEVTDAYFRLLGLQRRLQVARDNESNQADTLRLITALFQEGRGTSFDTERVRTQLAFTRSRIPPLEAEAAVTANRIAVLTGREPAAVVTMLDRSAALPVYPAQINAGVPSELLRRRPDIAAAERRLAAATARIGVATADLFPRFTLGGLVGTQALGFNTLFQRDSETRVVSLGVGGSFLDVGRVRSRIAAANSAAAESLAAYEQTVLIAMEETEDALVRLSHAQAEKAILEQAAEASRSAALTARQQFEGGMVGVLEVLDVERSRLDVENLLAQSATQQATALVAVYKTLAGGWPQLIPEPQGDAMAQR</sequence>
<dbReference type="SUPFAM" id="SSF56954">
    <property type="entry name" value="Outer membrane efflux proteins (OEP)"/>
    <property type="match status" value="1"/>
</dbReference>
<evidence type="ECO:0000256" key="2">
    <source>
        <dbReference type="RuleBase" id="RU362097"/>
    </source>
</evidence>
<dbReference type="Pfam" id="PF02321">
    <property type="entry name" value="OEP"/>
    <property type="match status" value="2"/>
</dbReference>
<dbReference type="InterPro" id="IPR003423">
    <property type="entry name" value="OMP_efflux"/>
</dbReference>
<reference evidence="4" key="1">
    <citation type="journal article" date="2019" name="Int. J. Syst. Evol. Microbiol.">
        <title>The Global Catalogue of Microorganisms (GCM) 10K type strain sequencing project: providing services to taxonomists for standard genome sequencing and annotation.</title>
        <authorList>
            <consortium name="The Broad Institute Genomics Platform"/>
            <consortium name="The Broad Institute Genome Sequencing Center for Infectious Disease"/>
            <person name="Wu L."/>
            <person name="Ma J."/>
        </authorList>
    </citation>
    <scope>NUCLEOTIDE SEQUENCE [LARGE SCALE GENOMIC DNA]</scope>
    <source>
        <strain evidence="4">KCTC 42083</strain>
    </source>
</reference>
<dbReference type="GO" id="GO:0015562">
    <property type="term" value="F:efflux transmembrane transporter activity"/>
    <property type="evidence" value="ECO:0007669"/>
    <property type="project" value="InterPro"/>
</dbReference>